<keyword evidence="2" id="KW-0808">Transferase</keyword>
<comment type="caution">
    <text evidence="2">The sequence shown here is derived from an EMBL/GenBank/DDBJ whole genome shotgun (WGS) entry which is preliminary data.</text>
</comment>
<evidence type="ECO:0000313" key="2">
    <source>
        <dbReference type="EMBL" id="MFC0263494.1"/>
    </source>
</evidence>
<dbReference type="SUPFAM" id="SSF53448">
    <property type="entry name" value="Nucleotide-diphospho-sugar transferases"/>
    <property type="match status" value="1"/>
</dbReference>
<feature type="domain" description="Glycosyltransferase 2-like" evidence="1">
    <location>
        <begin position="11"/>
        <end position="117"/>
    </location>
</feature>
<name>A0ABV6FUD9_9BACT</name>
<keyword evidence="2" id="KW-0328">Glycosyltransferase</keyword>
<evidence type="ECO:0000259" key="1">
    <source>
        <dbReference type="Pfam" id="PF00535"/>
    </source>
</evidence>
<dbReference type="PANTHER" id="PTHR43685:SF2">
    <property type="entry name" value="GLYCOSYLTRANSFERASE 2-LIKE DOMAIN-CONTAINING PROTEIN"/>
    <property type="match status" value="1"/>
</dbReference>
<keyword evidence="3" id="KW-1185">Reference proteome</keyword>
<dbReference type="GO" id="GO:0016757">
    <property type="term" value="F:glycosyltransferase activity"/>
    <property type="evidence" value="ECO:0007669"/>
    <property type="project" value="UniProtKB-KW"/>
</dbReference>
<reference evidence="2 3" key="1">
    <citation type="submission" date="2024-09" db="EMBL/GenBank/DDBJ databases">
        <authorList>
            <person name="Sun Q."/>
            <person name="Mori K."/>
        </authorList>
    </citation>
    <scope>NUCLEOTIDE SEQUENCE [LARGE SCALE GENOMIC DNA]</scope>
    <source>
        <strain evidence="2 3">CCM 7650</strain>
    </source>
</reference>
<dbReference type="RefSeq" id="WP_382387980.1">
    <property type="nucleotide sequence ID" value="NZ_JBHLWI010000035.1"/>
</dbReference>
<dbReference type="InterPro" id="IPR050834">
    <property type="entry name" value="Glycosyltransf_2"/>
</dbReference>
<organism evidence="2 3">
    <name type="scientific">Fontibacter flavus</name>
    <dbReference type="NCBI Taxonomy" id="654838"/>
    <lineage>
        <taxon>Bacteria</taxon>
        <taxon>Pseudomonadati</taxon>
        <taxon>Bacteroidota</taxon>
        <taxon>Cytophagia</taxon>
        <taxon>Cytophagales</taxon>
        <taxon>Cyclobacteriaceae</taxon>
        <taxon>Fontibacter</taxon>
    </lineage>
</organism>
<dbReference type="InterPro" id="IPR001173">
    <property type="entry name" value="Glyco_trans_2-like"/>
</dbReference>
<accession>A0ABV6FUD9</accession>
<evidence type="ECO:0000313" key="3">
    <source>
        <dbReference type="Proteomes" id="UP001589797"/>
    </source>
</evidence>
<dbReference type="Proteomes" id="UP001589797">
    <property type="component" value="Unassembled WGS sequence"/>
</dbReference>
<dbReference type="InterPro" id="IPR029044">
    <property type="entry name" value="Nucleotide-diphossugar_trans"/>
</dbReference>
<proteinExistence type="predicted"/>
<sequence length="298" mass="34605">MTIEKKEPYFSVIIPVYQDTERLLQCLDRFNGYLSMNFNFEVIVVNNDPEISDLKINPNQFTFDLLFTNEVTHGSYAARNKGLKMARGTVVGFTDSDCLPGKDWLHNAYAHFSIDKTKSIGILTGPVALFFKDPLKLSPAELYEKFTAFKTQQYAQEGFAITANWFSYKSVIQEFGGFNSIIKSNGDSELSGKISQKYKLIFSENLIVHHPARYFTSDMVYKYQRIIGGTYIRRFKGRNFYFFLHVAQFSFRRYRFFIKKLFTIPLSQSLDILKVCNAVNLGVFREYFSLIQSEKTKR</sequence>
<dbReference type="PANTHER" id="PTHR43685">
    <property type="entry name" value="GLYCOSYLTRANSFERASE"/>
    <property type="match status" value="1"/>
</dbReference>
<dbReference type="Pfam" id="PF00535">
    <property type="entry name" value="Glycos_transf_2"/>
    <property type="match status" value="1"/>
</dbReference>
<dbReference type="Gene3D" id="3.90.550.10">
    <property type="entry name" value="Spore Coat Polysaccharide Biosynthesis Protein SpsA, Chain A"/>
    <property type="match status" value="1"/>
</dbReference>
<gene>
    <name evidence="2" type="ORF">ACFFIP_12455</name>
</gene>
<dbReference type="EC" id="2.4.-.-" evidence="2"/>
<dbReference type="CDD" id="cd00761">
    <property type="entry name" value="Glyco_tranf_GTA_type"/>
    <property type="match status" value="1"/>
</dbReference>
<protein>
    <submittedName>
        <fullName evidence="2">Glycosyltransferase</fullName>
        <ecNumber evidence="2">2.4.-.-</ecNumber>
    </submittedName>
</protein>
<dbReference type="EMBL" id="JBHLWI010000035">
    <property type="protein sequence ID" value="MFC0263494.1"/>
    <property type="molecule type" value="Genomic_DNA"/>
</dbReference>